<dbReference type="Pfam" id="PF13406">
    <property type="entry name" value="SLT_2"/>
    <property type="match status" value="1"/>
</dbReference>
<protein>
    <submittedName>
        <fullName evidence="6">NlpC/P60 family protein</fullName>
    </submittedName>
</protein>
<sequence length="383" mass="40447">MLRLIKILFSSILGMALGVTVLVTTLLGSSSASGVPAQVEGIPDVLLDAYDRAAASTEQVRPGCTGMRWSILAGIGKVESNHLADLGSDIEPNGDIDPPLYGPTLNGDGFAAIPDTDNGELDGDATWDRAVGPMQFIPSSWETYGQDGNGDGVKDPQNVYDATLATAAHLCGEGPRDFSDREQVREAVHAYNPGGGSSPDDNQYVADVMQAVDGYDALQATPADYDGSAHPAAAVAISWARQQVGTPYVWGGTCTDPQMSPASTNCDCSSLAQIAYRQAGISLQRTTTTQWYGQSGEMLQIPALSHGQLTNADLARLQPGDLLYFDTSAPGGLPSHMGIYLGGTQMIHAPNSRETVKIVDIMTEKGGYYAGVYRGAMRPWEPA</sequence>
<keyword evidence="7" id="KW-1185">Reference proteome</keyword>
<dbReference type="InterPro" id="IPR031304">
    <property type="entry name" value="SLT_2"/>
</dbReference>
<dbReference type="Gene3D" id="1.10.8.350">
    <property type="entry name" value="Bacterial muramidase"/>
    <property type="match status" value="1"/>
</dbReference>
<dbReference type="PANTHER" id="PTHR47053:SF1">
    <property type="entry name" value="MUREIN DD-ENDOPEPTIDASE MEPH-RELATED"/>
    <property type="match status" value="1"/>
</dbReference>
<evidence type="ECO:0000256" key="1">
    <source>
        <dbReference type="ARBA" id="ARBA00007074"/>
    </source>
</evidence>
<comment type="caution">
    <text evidence="6">The sequence shown here is derived from an EMBL/GenBank/DDBJ whole genome shotgun (WGS) entry which is preliminary data.</text>
</comment>
<reference evidence="7" key="1">
    <citation type="journal article" date="2019" name="Int. J. Syst. Evol. Microbiol.">
        <title>The Global Catalogue of Microorganisms (GCM) 10K type strain sequencing project: providing services to taxonomists for standard genome sequencing and annotation.</title>
        <authorList>
            <consortium name="The Broad Institute Genomics Platform"/>
            <consortium name="The Broad Institute Genome Sequencing Center for Infectious Disease"/>
            <person name="Wu L."/>
            <person name="Ma J."/>
        </authorList>
    </citation>
    <scope>NUCLEOTIDE SEQUENCE [LARGE SCALE GENOMIC DNA]</scope>
    <source>
        <strain evidence="7">CGMCC 4.7382</strain>
    </source>
</reference>
<dbReference type="EMBL" id="JBHTBH010000021">
    <property type="protein sequence ID" value="MFC7331429.1"/>
    <property type="molecule type" value="Genomic_DNA"/>
</dbReference>
<evidence type="ECO:0000256" key="4">
    <source>
        <dbReference type="ARBA" id="ARBA00022807"/>
    </source>
</evidence>
<organism evidence="6 7">
    <name type="scientific">Marinactinospora rubrisoli</name>
    <dbReference type="NCBI Taxonomy" id="2715399"/>
    <lineage>
        <taxon>Bacteria</taxon>
        <taxon>Bacillati</taxon>
        <taxon>Actinomycetota</taxon>
        <taxon>Actinomycetes</taxon>
        <taxon>Streptosporangiales</taxon>
        <taxon>Nocardiopsidaceae</taxon>
        <taxon>Marinactinospora</taxon>
    </lineage>
</organism>
<name>A0ABW2KQV0_9ACTN</name>
<evidence type="ECO:0000259" key="5">
    <source>
        <dbReference type="PROSITE" id="PS51935"/>
    </source>
</evidence>
<dbReference type="SUPFAM" id="SSF54001">
    <property type="entry name" value="Cysteine proteinases"/>
    <property type="match status" value="1"/>
</dbReference>
<proteinExistence type="inferred from homology"/>
<dbReference type="Gene3D" id="3.90.1720.10">
    <property type="entry name" value="endopeptidase domain like (from Nostoc punctiforme)"/>
    <property type="match status" value="1"/>
</dbReference>
<dbReference type="Proteomes" id="UP001596540">
    <property type="component" value="Unassembled WGS sequence"/>
</dbReference>
<dbReference type="Pfam" id="PF00877">
    <property type="entry name" value="NLPC_P60"/>
    <property type="match status" value="1"/>
</dbReference>
<evidence type="ECO:0000313" key="7">
    <source>
        <dbReference type="Proteomes" id="UP001596540"/>
    </source>
</evidence>
<dbReference type="PROSITE" id="PS51935">
    <property type="entry name" value="NLPC_P60"/>
    <property type="match status" value="1"/>
</dbReference>
<feature type="domain" description="NlpC/P60" evidence="5">
    <location>
        <begin position="230"/>
        <end position="380"/>
    </location>
</feature>
<comment type="similarity">
    <text evidence="1">Belongs to the peptidase C40 family.</text>
</comment>
<dbReference type="SUPFAM" id="SSF53955">
    <property type="entry name" value="Lysozyme-like"/>
    <property type="match status" value="1"/>
</dbReference>
<evidence type="ECO:0000256" key="2">
    <source>
        <dbReference type="ARBA" id="ARBA00022670"/>
    </source>
</evidence>
<dbReference type="InterPro" id="IPR051202">
    <property type="entry name" value="Peptidase_C40"/>
</dbReference>
<accession>A0ABW2KQV0</accession>
<keyword evidence="4" id="KW-0788">Thiol protease</keyword>
<dbReference type="PANTHER" id="PTHR47053">
    <property type="entry name" value="MUREIN DD-ENDOPEPTIDASE MEPH-RELATED"/>
    <property type="match status" value="1"/>
</dbReference>
<dbReference type="CDD" id="cd13399">
    <property type="entry name" value="Slt35-like"/>
    <property type="match status" value="1"/>
</dbReference>
<dbReference type="InterPro" id="IPR038765">
    <property type="entry name" value="Papain-like_cys_pep_sf"/>
</dbReference>
<dbReference type="InterPro" id="IPR000064">
    <property type="entry name" value="NLP_P60_dom"/>
</dbReference>
<keyword evidence="3" id="KW-0378">Hydrolase</keyword>
<keyword evidence="2" id="KW-0645">Protease</keyword>
<evidence type="ECO:0000256" key="3">
    <source>
        <dbReference type="ARBA" id="ARBA00022801"/>
    </source>
</evidence>
<dbReference type="RefSeq" id="WP_379874264.1">
    <property type="nucleotide sequence ID" value="NZ_JBHTBH010000021.1"/>
</dbReference>
<gene>
    <name evidence="6" type="ORF">ACFQRF_27165</name>
</gene>
<evidence type="ECO:0000313" key="6">
    <source>
        <dbReference type="EMBL" id="MFC7331429.1"/>
    </source>
</evidence>
<dbReference type="InterPro" id="IPR023346">
    <property type="entry name" value="Lysozyme-like_dom_sf"/>
</dbReference>